<dbReference type="Gene3D" id="1.10.630.10">
    <property type="entry name" value="Cytochrome P450"/>
    <property type="match status" value="1"/>
</dbReference>
<keyword evidence="11" id="KW-0472">Membrane</keyword>
<dbReference type="EMBL" id="CR382128">
    <property type="protein sequence ID" value="CAG82620.1"/>
    <property type="molecule type" value="Genomic_DNA"/>
</dbReference>
<dbReference type="InterPro" id="IPR047146">
    <property type="entry name" value="Cyt_P450_E_CYP52_fungi"/>
</dbReference>
<dbReference type="KEGG" id="yli:2907511"/>
<dbReference type="SUPFAM" id="SSF48264">
    <property type="entry name" value="Cytochrome P450"/>
    <property type="match status" value="1"/>
</dbReference>
<keyword evidence="8 13" id="KW-0560">Oxidoreductase</keyword>
<evidence type="ECO:0000256" key="12">
    <source>
        <dbReference type="PIRSR" id="PIRSR602402-1"/>
    </source>
</evidence>
<evidence type="ECO:0000256" key="3">
    <source>
        <dbReference type="ARBA" id="ARBA00010617"/>
    </source>
</evidence>
<evidence type="ECO:0000313" key="15">
    <source>
        <dbReference type="Proteomes" id="UP000001300"/>
    </source>
</evidence>
<dbReference type="GO" id="GO:0020037">
    <property type="term" value="F:heme binding"/>
    <property type="evidence" value="ECO:0007669"/>
    <property type="project" value="InterPro"/>
</dbReference>
<comment type="cofactor">
    <cofactor evidence="1 12">
        <name>heme</name>
        <dbReference type="ChEBI" id="CHEBI:30413"/>
    </cofactor>
</comment>
<dbReference type="Proteomes" id="UP000001300">
    <property type="component" value="Chromosome B"/>
</dbReference>
<dbReference type="PRINTS" id="PR01239">
    <property type="entry name" value="EP450IICYP52"/>
</dbReference>
<keyword evidence="7" id="KW-1133">Transmembrane helix</keyword>
<evidence type="ECO:0000256" key="8">
    <source>
        <dbReference type="ARBA" id="ARBA00023002"/>
    </source>
</evidence>
<dbReference type="GO" id="GO:0016712">
    <property type="term" value="F:oxidoreductase activity, acting on paired donors, with incorporation or reduction of molecular oxygen, reduced flavin or flavoprotein as one donor, and incorporation of one atom of oxygen"/>
    <property type="evidence" value="ECO:0007669"/>
    <property type="project" value="InterPro"/>
</dbReference>
<dbReference type="CDD" id="cd11063">
    <property type="entry name" value="CYP52"/>
    <property type="match status" value="1"/>
</dbReference>
<evidence type="ECO:0000256" key="7">
    <source>
        <dbReference type="ARBA" id="ARBA00022989"/>
    </source>
</evidence>
<dbReference type="InterPro" id="IPR036396">
    <property type="entry name" value="Cyt_P450_sf"/>
</dbReference>
<evidence type="ECO:0000256" key="2">
    <source>
        <dbReference type="ARBA" id="ARBA00004370"/>
    </source>
</evidence>
<name>F2Z623_YARLI</name>
<organism evidence="14 15">
    <name type="scientific">Yarrowia lipolytica (strain CLIB 122 / E 150)</name>
    <name type="common">Yeast</name>
    <name type="synonym">Candida lipolytica</name>
    <dbReference type="NCBI Taxonomy" id="284591"/>
    <lineage>
        <taxon>Eukaryota</taxon>
        <taxon>Fungi</taxon>
        <taxon>Dikarya</taxon>
        <taxon>Ascomycota</taxon>
        <taxon>Saccharomycotina</taxon>
        <taxon>Dipodascomycetes</taxon>
        <taxon>Dipodascales</taxon>
        <taxon>Dipodascales incertae sedis</taxon>
        <taxon>Yarrowia</taxon>
    </lineage>
</organism>
<dbReference type="STRING" id="284591.F2Z623"/>
<comment type="similarity">
    <text evidence="3 13">Belongs to the cytochrome P450 family.</text>
</comment>
<dbReference type="PROSITE" id="PS00086">
    <property type="entry name" value="CYTOCHROME_P450"/>
    <property type="match status" value="1"/>
</dbReference>
<dbReference type="GO" id="GO:0004497">
    <property type="term" value="F:monooxygenase activity"/>
    <property type="evidence" value="ECO:0000318"/>
    <property type="project" value="GO_Central"/>
</dbReference>
<dbReference type="Pfam" id="PF00067">
    <property type="entry name" value="p450"/>
    <property type="match status" value="1"/>
</dbReference>
<dbReference type="AlphaFoldDB" id="F2Z623"/>
<dbReference type="FunCoup" id="F2Z623">
    <property type="interactions" value="1552"/>
</dbReference>
<evidence type="ECO:0000256" key="9">
    <source>
        <dbReference type="ARBA" id="ARBA00023004"/>
    </source>
</evidence>
<dbReference type="OMA" id="CAVFKRN"/>
<gene>
    <name evidence="14" type="ORF">YALI0_B01848g</name>
</gene>
<dbReference type="GO" id="GO:0016020">
    <property type="term" value="C:membrane"/>
    <property type="evidence" value="ECO:0007669"/>
    <property type="project" value="UniProtKB-SubCell"/>
</dbReference>
<dbReference type="InterPro" id="IPR002974">
    <property type="entry name" value="Cyt_P450_E_CYP52_ascomycetes"/>
</dbReference>
<dbReference type="InterPro" id="IPR002402">
    <property type="entry name" value="Cyt_P450_E_grp-II"/>
</dbReference>
<dbReference type="GO" id="GO:0005506">
    <property type="term" value="F:iron ion binding"/>
    <property type="evidence" value="ECO:0007669"/>
    <property type="project" value="InterPro"/>
</dbReference>
<dbReference type="InterPro" id="IPR001128">
    <property type="entry name" value="Cyt_P450"/>
</dbReference>
<dbReference type="PRINTS" id="PR00385">
    <property type="entry name" value="P450"/>
</dbReference>
<protein>
    <submittedName>
        <fullName evidence="14">YALI0B01848p</fullName>
    </submittedName>
</protein>
<dbReference type="PANTHER" id="PTHR24287:SF1">
    <property type="entry name" value="P450, PUTATIVE (EUROFUNG)-RELATED"/>
    <property type="match status" value="1"/>
</dbReference>
<evidence type="ECO:0000256" key="6">
    <source>
        <dbReference type="ARBA" id="ARBA00022723"/>
    </source>
</evidence>
<dbReference type="SMR" id="F2Z623"/>
<evidence type="ECO:0000313" key="14">
    <source>
        <dbReference type="EMBL" id="CAG82620.1"/>
    </source>
</evidence>
<evidence type="ECO:0000256" key="4">
    <source>
        <dbReference type="ARBA" id="ARBA00022617"/>
    </source>
</evidence>
<dbReference type="RefSeq" id="XP_500402.1">
    <property type="nucleotide sequence ID" value="XM_500402.1"/>
</dbReference>
<dbReference type="OrthoDB" id="1470350at2759"/>
<evidence type="ECO:0000256" key="10">
    <source>
        <dbReference type="ARBA" id="ARBA00023033"/>
    </source>
</evidence>
<sequence>MIQSVFLALAILIAYLGFAEWFSRFQHRRISKKKGCGMPPMANGGFLGWYGLYKTYQITSERTYPHSMRMGLEAFGHTFVYPVPGTDMLQTIHPDNIKAILATQFKDFSLGTRHKIMLPTLGDGIFTLDGEGWTHSRALLRPQFARDQVSHVASLERHIQVLFKTIKKENKECDPAKGFDIQELFFMLTLDTATEFLCGDSVDSLTDYLADPTAPQLDHSGIDENVRRAFPEAFNTAQWFCSIRAKLMKLYFFAGTVFYRKKYADANKIVHDFTDFYVSKALAARKEKFQELDQEGKYIFLYELAKETRNPKVLRDQMLNILLAGRDTTASLLSWVMFRMARQPETWKKLRQAVINDFGDTPDELSFESLKRCEYLRYVLNEGLRLYPSVPMNFRVATRDTTLPKGGGPDLDQPIFIPKGGIVVYSVYHTHRAEEYWGKDTEEFIPERWDPAEGYQIARGWEYLPFNGGPRICLGQQFALTEAGYVLARLAQEFETVTSCDDKPLPPKYNTHLTMSHDDGVWLKME</sequence>
<evidence type="ECO:0000256" key="5">
    <source>
        <dbReference type="ARBA" id="ARBA00022692"/>
    </source>
</evidence>
<dbReference type="PANTHER" id="PTHR24287">
    <property type="entry name" value="P450, PUTATIVE (EUROFUNG)-RELATED"/>
    <property type="match status" value="1"/>
</dbReference>
<keyword evidence="4 12" id="KW-0349">Heme</keyword>
<keyword evidence="6 12" id="KW-0479">Metal-binding</keyword>
<keyword evidence="15" id="KW-1185">Reference proteome</keyword>
<keyword evidence="9 12" id="KW-0408">Iron</keyword>
<keyword evidence="10 13" id="KW-0503">Monooxygenase</keyword>
<feature type="binding site" description="axial binding residue" evidence="12">
    <location>
        <position position="473"/>
    </location>
    <ligand>
        <name>heme</name>
        <dbReference type="ChEBI" id="CHEBI:30413"/>
    </ligand>
    <ligandPart>
        <name>Fe</name>
        <dbReference type="ChEBI" id="CHEBI:18248"/>
    </ligandPart>
</feature>
<dbReference type="PRINTS" id="PR00464">
    <property type="entry name" value="EP450II"/>
</dbReference>
<keyword evidence="5" id="KW-0812">Transmembrane</keyword>
<reference evidence="14 15" key="1">
    <citation type="journal article" date="2004" name="Nature">
        <title>Genome evolution in yeasts.</title>
        <authorList>
            <consortium name="Genolevures"/>
            <person name="Dujon B."/>
            <person name="Sherman D."/>
            <person name="Fischer G."/>
            <person name="Durrens P."/>
            <person name="Casaregola S."/>
            <person name="Lafontaine I."/>
            <person name="de Montigny J."/>
            <person name="Marck C."/>
            <person name="Neuveglise C."/>
            <person name="Talla E."/>
            <person name="Goffard N."/>
            <person name="Frangeul L."/>
            <person name="Aigle M."/>
            <person name="Anthouard V."/>
            <person name="Babour A."/>
            <person name="Barbe V."/>
            <person name="Barnay S."/>
            <person name="Blanchin S."/>
            <person name="Beckerich J.M."/>
            <person name="Beyne E."/>
            <person name="Bleykasten C."/>
            <person name="Boisrame A."/>
            <person name="Boyer J."/>
            <person name="Cattolico L."/>
            <person name="Confanioleri F."/>
            <person name="de Daruvar A."/>
            <person name="Despons L."/>
            <person name="Fabre E."/>
            <person name="Fairhead C."/>
            <person name="Ferry-Dumazet H."/>
            <person name="Groppi A."/>
            <person name="Hantraye F."/>
            <person name="Hennequin C."/>
            <person name="Jauniaux N."/>
            <person name="Joyet P."/>
            <person name="Kachouri R."/>
            <person name="Kerrest A."/>
            <person name="Koszul R."/>
            <person name="Lemaire M."/>
            <person name="Lesur I."/>
            <person name="Ma L."/>
            <person name="Muller H."/>
            <person name="Nicaud J.M."/>
            <person name="Nikolski M."/>
            <person name="Oztas S."/>
            <person name="Ozier-Kalogeropoulos O."/>
            <person name="Pellenz S."/>
            <person name="Potier S."/>
            <person name="Richard G.F."/>
            <person name="Straub M.L."/>
            <person name="Suleau A."/>
            <person name="Swennene D."/>
            <person name="Tekaia F."/>
            <person name="Wesolowski-Louvel M."/>
            <person name="Westhof E."/>
            <person name="Wirth B."/>
            <person name="Zeniou-Meyer M."/>
            <person name="Zivanovic I."/>
            <person name="Bolotin-Fukuhara M."/>
            <person name="Thierry A."/>
            <person name="Bouchier C."/>
            <person name="Caudron B."/>
            <person name="Scarpelli C."/>
            <person name="Gaillardin C."/>
            <person name="Weissenbach J."/>
            <person name="Wincker P."/>
            <person name="Souciet J.L."/>
        </authorList>
    </citation>
    <scope>NUCLEOTIDE SEQUENCE [LARGE SCALE GENOMIC DNA]</scope>
    <source>
        <strain evidence="15">CLIB 122 / E 150</strain>
    </source>
</reference>
<dbReference type="InParanoid" id="F2Z623"/>
<evidence type="ECO:0000256" key="13">
    <source>
        <dbReference type="RuleBase" id="RU000461"/>
    </source>
</evidence>
<accession>F2Z623</accession>
<proteinExistence type="inferred from homology"/>
<dbReference type="InterPro" id="IPR017972">
    <property type="entry name" value="Cyt_P450_CS"/>
</dbReference>
<evidence type="ECO:0000256" key="1">
    <source>
        <dbReference type="ARBA" id="ARBA00001971"/>
    </source>
</evidence>
<evidence type="ECO:0000256" key="11">
    <source>
        <dbReference type="ARBA" id="ARBA00023136"/>
    </source>
</evidence>
<dbReference type="VEuPathDB" id="FungiDB:YALI0_B01848g"/>
<dbReference type="HOGENOM" id="CLU_001570_27_0_1"/>
<comment type="subcellular location">
    <subcellularLocation>
        <location evidence="2">Membrane</location>
    </subcellularLocation>
</comment>